<keyword evidence="4" id="KW-1185">Reference proteome</keyword>
<evidence type="ECO:0000313" key="3">
    <source>
        <dbReference type="EMBL" id="KAF9495977.1"/>
    </source>
</evidence>
<accession>A0A9P5ZYU0</accession>
<evidence type="ECO:0000256" key="1">
    <source>
        <dbReference type="SAM" id="MobiDB-lite"/>
    </source>
</evidence>
<feature type="chain" id="PRO_5040499250" description="Secreted protein" evidence="2">
    <location>
        <begin position="19"/>
        <end position="123"/>
    </location>
</feature>
<protein>
    <recommendedName>
        <fullName evidence="5">Secreted protein</fullName>
    </recommendedName>
</protein>
<evidence type="ECO:0000256" key="2">
    <source>
        <dbReference type="SAM" id="SignalP"/>
    </source>
</evidence>
<dbReference type="EMBL" id="MU154557">
    <property type="protein sequence ID" value="KAF9495977.1"/>
    <property type="molecule type" value="Genomic_DNA"/>
</dbReference>
<comment type="caution">
    <text evidence="3">The sequence shown here is derived from an EMBL/GenBank/DDBJ whole genome shotgun (WGS) entry which is preliminary data.</text>
</comment>
<dbReference type="Proteomes" id="UP000807025">
    <property type="component" value="Unassembled WGS sequence"/>
</dbReference>
<dbReference type="AlphaFoldDB" id="A0A9P5ZYU0"/>
<feature type="region of interest" description="Disordered" evidence="1">
    <location>
        <begin position="100"/>
        <end position="123"/>
    </location>
</feature>
<proteinExistence type="predicted"/>
<name>A0A9P5ZYU0_PLEER</name>
<feature type="signal peptide" evidence="2">
    <location>
        <begin position="1"/>
        <end position="18"/>
    </location>
</feature>
<sequence>MSTNFVANLALFCALSEAHLPRCASVRLQTCSDSGSVAGPLTALYDPSLPPREWCLPSFCCSVLECPDTCPSASQDQAPHALLPTHAPGLGASFAESVLPGRPSSVHPKEDALCQMGSRSSSL</sequence>
<reference evidence="3" key="1">
    <citation type="submission" date="2020-11" db="EMBL/GenBank/DDBJ databases">
        <authorList>
            <consortium name="DOE Joint Genome Institute"/>
            <person name="Ahrendt S."/>
            <person name="Riley R."/>
            <person name="Andreopoulos W."/>
            <person name="Labutti K."/>
            <person name="Pangilinan J."/>
            <person name="Ruiz-Duenas F.J."/>
            <person name="Barrasa J.M."/>
            <person name="Sanchez-Garcia M."/>
            <person name="Camarero S."/>
            <person name="Miyauchi S."/>
            <person name="Serrano A."/>
            <person name="Linde D."/>
            <person name="Babiker R."/>
            <person name="Drula E."/>
            <person name="Ayuso-Fernandez I."/>
            <person name="Pacheco R."/>
            <person name="Padilla G."/>
            <person name="Ferreira P."/>
            <person name="Barriuso J."/>
            <person name="Kellner H."/>
            <person name="Castanera R."/>
            <person name="Alfaro M."/>
            <person name="Ramirez L."/>
            <person name="Pisabarro A.G."/>
            <person name="Kuo A."/>
            <person name="Tritt A."/>
            <person name="Lipzen A."/>
            <person name="He G."/>
            <person name="Yan M."/>
            <person name="Ng V."/>
            <person name="Cullen D."/>
            <person name="Martin F."/>
            <person name="Rosso M.-N."/>
            <person name="Henrissat B."/>
            <person name="Hibbett D."/>
            <person name="Martinez A.T."/>
            <person name="Grigoriev I.V."/>
        </authorList>
    </citation>
    <scope>NUCLEOTIDE SEQUENCE</scope>
    <source>
        <strain evidence="3">ATCC 90797</strain>
    </source>
</reference>
<evidence type="ECO:0000313" key="4">
    <source>
        <dbReference type="Proteomes" id="UP000807025"/>
    </source>
</evidence>
<organism evidence="3 4">
    <name type="scientific">Pleurotus eryngii</name>
    <name type="common">Boletus of the steppes</name>
    <dbReference type="NCBI Taxonomy" id="5323"/>
    <lineage>
        <taxon>Eukaryota</taxon>
        <taxon>Fungi</taxon>
        <taxon>Dikarya</taxon>
        <taxon>Basidiomycota</taxon>
        <taxon>Agaricomycotina</taxon>
        <taxon>Agaricomycetes</taxon>
        <taxon>Agaricomycetidae</taxon>
        <taxon>Agaricales</taxon>
        <taxon>Pleurotineae</taxon>
        <taxon>Pleurotaceae</taxon>
        <taxon>Pleurotus</taxon>
    </lineage>
</organism>
<gene>
    <name evidence="3" type="ORF">BDN71DRAFT_1446913</name>
</gene>
<dbReference type="OrthoDB" id="3103517at2759"/>
<keyword evidence="2" id="KW-0732">Signal</keyword>
<feature type="non-terminal residue" evidence="3">
    <location>
        <position position="123"/>
    </location>
</feature>
<evidence type="ECO:0008006" key="5">
    <source>
        <dbReference type="Google" id="ProtNLM"/>
    </source>
</evidence>